<dbReference type="EMBL" id="JAEPBH010000025">
    <property type="protein sequence ID" value="MBK4715803.1"/>
    <property type="molecule type" value="Genomic_DNA"/>
</dbReference>
<evidence type="ECO:0000313" key="3">
    <source>
        <dbReference type="Proteomes" id="UP000659047"/>
    </source>
</evidence>
<keyword evidence="3" id="KW-1185">Reference proteome</keyword>
<organism evidence="2 3">
    <name type="scientific">Tenebrionibacter intestinalis</name>
    <dbReference type="NCBI Taxonomy" id="2799638"/>
    <lineage>
        <taxon>Bacteria</taxon>
        <taxon>Pseudomonadati</taxon>
        <taxon>Pseudomonadota</taxon>
        <taxon>Gammaproteobacteria</taxon>
        <taxon>Enterobacterales</taxon>
        <taxon>Enterobacteriaceae</taxon>
        <taxon>Tenebrionibacter/Tenebrionicola group</taxon>
        <taxon>Tenebrionibacter</taxon>
    </lineage>
</organism>
<dbReference type="Proteomes" id="UP000659047">
    <property type="component" value="Unassembled WGS sequence"/>
</dbReference>
<reference evidence="2" key="1">
    <citation type="submission" date="2021-01" db="EMBL/GenBank/DDBJ databases">
        <title>Intestinitalea alba gen. nov., sp. nov., a novel genus of the family Enterobacteriaceae, isolated from the gut of the plastic-eating mealworm Tenebrio molitor L.</title>
        <authorList>
            <person name="Yang Y."/>
        </authorList>
    </citation>
    <scope>NUCLEOTIDE SEQUENCE</scope>
    <source>
        <strain evidence="2">BIT-L3</strain>
    </source>
</reference>
<dbReference type="AlphaFoldDB" id="A0A8K0XXL4"/>
<gene>
    <name evidence="2" type="ORF">JJB97_10785</name>
</gene>
<feature type="domain" description="Extensin-like C-terminal" evidence="1">
    <location>
        <begin position="58"/>
        <end position="232"/>
    </location>
</feature>
<dbReference type="Pfam" id="PF06904">
    <property type="entry name" value="Extensin-like_C"/>
    <property type="match status" value="1"/>
</dbReference>
<accession>A0A8K0XXL4</accession>
<name>A0A8K0XXL4_9ENTR</name>
<dbReference type="RefSeq" id="WP_238714021.1">
    <property type="nucleotide sequence ID" value="NZ_JAEPBH010000025.1"/>
</dbReference>
<evidence type="ECO:0000259" key="1">
    <source>
        <dbReference type="Pfam" id="PF06904"/>
    </source>
</evidence>
<sequence length="232" mass="25475">MAKGAVGVMIILVVLASGWWGLQRLPTQYNPFIPLTLDDPPGTFTRYKLHKLAQQPQRCIALLKQARARGMISWQAQRDVAGPCPLNNVVRVERFGAVGLSSRFLASCPLALRSAMYIHQHAAPLARRLQGSALTRIDHVGSFACRNIYNRPEGRLSEHATADALDVSGFRFANGQRITIEKGWRAGGKTSAVLKALFQESCLWYGTALGPQYNAAHAGHFHLGVRGFGLCR</sequence>
<protein>
    <submittedName>
        <fullName evidence="2">Extensin family protein</fullName>
    </submittedName>
</protein>
<evidence type="ECO:0000313" key="2">
    <source>
        <dbReference type="EMBL" id="MBK4715803.1"/>
    </source>
</evidence>
<proteinExistence type="predicted"/>
<comment type="caution">
    <text evidence="2">The sequence shown here is derived from an EMBL/GenBank/DDBJ whole genome shotgun (WGS) entry which is preliminary data.</text>
</comment>
<dbReference type="InterPro" id="IPR009683">
    <property type="entry name" value="Extensin-like_C"/>
</dbReference>